<dbReference type="EMBL" id="CP054139">
    <property type="protein sequence ID" value="QKJ28344.1"/>
    <property type="molecule type" value="Genomic_DNA"/>
</dbReference>
<keyword evidence="5" id="KW-0540">Nuclease</keyword>
<dbReference type="GO" id="GO:0004519">
    <property type="term" value="F:endonuclease activity"/>
    <property type="evidence" value="ECO:0007669"/>
    <property type="project" value="UniProtKB-KW"/>
</dbReference>
<dbReference type="RefSeq" id="WP_173413046.1">
    <property type="nucleotide sequence ID" value="NZ_CP054139.1"/>
</dbReference>
<evidence type="ECO:0000256" key="2">
    <source>
        <dbReference type="ARBA" id="ARBA00022747"/>
    </source>
</evidence>
<evidence type="ECO:0000256" key="1">
    <source>
        <dbReference type="ARBA" id="ARBA00010923"/>
    </source>
</evidence>
<evidence type="ECO:0000256" key="3">
    <source>
        <dbReference type="ARBA" id="ARBA00023125"/>
    </source>
</evidence>
<protein>
    <submittedName>
        <fullName evidence="5">Restriction endonuclease subunit S</fullName>
    </submittedName>
</protein>
<dbReference type="PANTHER" id="PTHR30408:SF12">
    <property type="entry name" value="TYPE I RESTRICTION ENZYME MJAVIII SPECIFICITY SUBUNIT"/>
    <property type="match status" value="1"/>
</dbReference>
<comment type="similarity">
    <text evidence="1">Belongs to the type-I restriction system S methylase family.</text>
</comment>
<dbReference type="NCBIfam" id="NF047740">
    <property type="entry name" value="antiphage_MADS5"/>
    <property type="match status" value="1"/>
</dbReference>
<evidence type="ECO:0000313" key="6">
    <source>
        <dbReference type="Proteomes" id="UP000505355"/>
    </source>
</evidence>
<dbReference type="Proteomes" id="UP000505355">
    <property type="component" value="Chromosome"/>
</dbReference>
<keyword evidence="5" id="KW-0255">Endonuclease</keyword>
<keyword evidence="2" id="KW-0680">Restriction system</keyword>
<feature type="domain" description="Type I restriction modification DNA specificity" evidence="4">
    <location>
        <begin position="63"/>
        <end position="191"/>
    </location>
</feature>
<keyword evidence="6" id="KW-1185">Reference proteome</keyword>
<dbReference type="Gene3D" id="3.90.220.20">
    <property type="entry name" value="DNA methylase specificity domains"/>
    <property type="match status" value="2"/>
</dbReference>
<dbReference type="AlphaFoldDB" id="A0A7D4Q7R1"/>
<dbReference type="InterPro" id="IPR052021">
    <property type="entry name" value="Type-I_RS_S_subunit"/>
</dbReference>
<dbReference type="KEGG" id="mmab:HQ865_00735"/>
<sequence length="469" mass="53449">MKTSTVRVTDIINAMRFDSGFHLSEGTLYLKKIHEMPHEELQNLTSKIFTAGRSKRMYTDRKFGYPYLSNSDVVKQNPINGCKYNSRKYGFDELSFLKEGMIVTGRVGAIGQTAYITSEFEELDAMGSDNMIRIVPKDKNKSGYIYSFLVSKYGNTLLWKLAAGGVQPYITEEMIKDMPIPVFCDDKQHKIHNLIIEASTLRTEANKLLRKADQLFISNLNINDELFDKITNSSESATSCSFIVKKSSITPLSIRSRTYSERLKLIKEVFQNGSHESLISLLQYAPVKGGRYKRVEVSENSINAVELLNQGDLHNLKPKGKIISKKYIDNLDNQTAKKDMIIVPAVGTLGENEIFSRPLFVHGYLEGKVLSEHLLRIMPDRRKIDPGYLFIVLKSDLFFRIFRSIVYGTNLLYYILPLLEEMPIPRLSVSIEKEIGDLVNTAYEKLSLGNIKEYEAINIVENAIESWQN</sequence>
<accession>A0A7D4Q7R1</accession>
<evidence type="ECO:0000313" key="5">
    <source>
        <dbReference type="EMBL" id="QKJ28344.1"/>
    </source>
</evidence>
<dbReference type="REBASE" id="394990">
    <property type="entry name" value="S.MspG214ORF740P"/>
</dbReference>
<name>A0A7D4Q7R1_9SPHI</name>
<reference evidence="5 6" key="1">
    <citation type="submission" date="2020-05" db="EMBL/GenBank/DDBJ databases">
        <title>Mucilaginibacter mali sp. nov.</title>
        <authorList>
            <person name="Kim H.S."/>
            <person name="Lee K.C."/>
            <person name="Suh M.K."/>
            <person name="Kim J.-S."/>
            <person name="Han K.-I."/>
            <person name="Eom M.K."/>
            <person name="Shin Y.K."/>
            <person name="Lee J.-S."/>
        </authorList>
    </citation>
    <scope>NUCLEOTIDE SEQUENCE [LARGE SCALE GENOMIC DNA]</scope>
    <source>
        <strain evidence="5 6">G2-14</strain>
    </source>
</reference>
<organism evidence="5 6">
    <name type="scientific">Mucilaginibacter mali</name>
    <dbReference type="NCBI Taxonomy" id="2740462"/>
    <lineage>
        <taxon>Bacteria</taxon>
        <taxon>Pseudomonadati</taxon>
        <taxon>Bacteroidota</taxon>
        <taxon>Sphingobacteriia</taxon>
        <taxon>Sphingobacteriales</taxon>
        <taxon>Sphingobacteriaceae</taxon>
        <taxon>Mucilaginibacter</taxon>
    </lineage>
</organism>
<keyword evidence="5" id="KW-0378">Hydrolase</keyword>
<proteinExistence type="inferred from homology"/>
<dbReference type="PANTHER" id="PTHR30408">
    <property type="entry name" value="TYPE-1 RESTRICTION ENZYME ECOKI SPECIFICITY PROTEIN"/>
    <property type="match status" value="1"/>
</dbReference>
<dbReference type="GO" id="GO:0003677">
    <property type="term" value="F:DNA binding"/>
    <property type="evidence" value="ECO:0007669"/>
    <property type="project" value="UniProtKB-KW"/>
</dbReference>
<gene>
    <name evidence="5" type="ORF">HQ865_00735</name>
</gene>
<dbReference type="InterPro" id="IPR044946">
    <property type="entry name" value="Restrct_endonuc_typeI_TRD_sf"/>
</dbReference>
<dbReference type="Pfam" id="PF01420">
    <property type="entry name" value="Methylase_S"/>
    <property type="match status" value="1"/>
</dbReference>
<dbReference type="InterPro" id="IPR000055">
    <property type="entry name" value="Restrct_endonuc_typeI_TRD"/>
</dbReference>
<evidence type="ECO:0000259" key="4">
    <source>
        <dbReference type="Pfam" id="PF01420"/>
    </source>
</evidence>
<dbReference type="GO" id="GO:0009307">
    <property type="term" value="P:DNA restriction-modification system"/>
    <property type="evidence" value="ECO:0007669"/>
    <property type="project" value="UniProtKB-KW"/>
</dbReference>
<dbReference type="SUPFAM" id="SSF116734">
    <property type="entry name" value="DNA methylase specificity domain"/>
    <property type="match status" value="2"/>
</dbReference>
<keyword evidence="3" id="KW-0238">DNA-binding</keyword>